<evidence type="ECO:0000256" key="1">
    <source>
        <dbReference type="SAM" id="Phobius"/>
    </source>
</evidence>
<dbReference type="Proteomes" id="UP000034137">
    <property type="component" value="Unassembled WGS sequence"/>
</dbReference>
<evidence type="ECO:0000313" key="2">
    <source>
        <dbReference type="EMBL" id="KKR31606.1"/>
    </source>
</evidence>
<evidence type="ECO:0008006" key="4">
    <source>
        <dbReference type="Google" id="ProtNLM"/>
    </source>
</evidence>
<keyword evidence="1" id="KW-0812">Transmembrane</keyword>
<evidence type="ECO:0000313" key="3">
    <source>
        <dbReference type="Proteomes" id="UP000034137"/>
    </source>
</evidence>
<sequence length="265" mass="30364">MRKYLFLIKTAWQRQLVYRATVYGYRLGNIFDVLFQVTIWTAVYKSTSVVYGYNYNEMITYVMIGWLINFMTANYGIEDVVSRNIQNGELNVYLTRPLSYLRSIITMSIGRTSIALISGVALQLLFIFIFQNHMVAQTDLSIILVIFIIVILGYFVRLLLSILFGLIAFWATDVSGLNSFFATFIRLLSGGYAPLSLLPAMLYKLSLFFPFAYIVFFPTQLYLGKLDLMDGIKGVGVELLWLVLLYVIIKIVWNKGLKKYEGVGI</sequence>
<dbReference type="PANTHER" id="PTHR36832">
    <property type="entry name" value="SLR1174 PROTEIN-RELATED"/>
    <property type="match status" value="1"/>
</dbReference>
<keyword evidence="1" id="KW-1133">Transmembrane helix</keyword>
<feature type="transmembrane region" description="Helical" evidence="1">
    <location>
        <begin position="205"/>
        <end position="223"/>
    </location>
</feature>
<gene>
    <name evidence="2" type="ORF">UT64_C0055G0008</name>
</gene>
<keyword evidence="1" id="KW-0472">Membrane</keyword>
<feature type="transmembrane region" description="Helical" evidence="1">
    <location>
        <begin position="235"/>
        <end position="253"/>
    </location>
</feature>
<reference evidence="2 3" key="1">
    <citation type="journal article" date="2015" name="Nature">
        <title>rRNA introns, odd ribosomes, and small enigmatic genomes across a large radiation of phyla.</title>
        <authorList>
            <person name="Brown C.T."/>
            <person name="Hug L.A."/>
            <person name="Thomas B.C."/>
            <person name="Sharon I."/>
            <person name="Castelle C.J."/>
            <person name="Singh A."/>
            <person name="Wilkins M.J."/>
            <person name="Williams K.H."/>
            <person name="Banfield J.F."/>
        </authorList>
    </citation>
    <scope>NUCLEOTIDE SEQUENCE [LARGE SCALE GENOMIC DNA]</scope>
</reference>
<comment type="caution">
    <text evidence="2">The sequence shown here is derived from an EMBL/GenBank/DDBJ whole genome shotgun (WGS) entry which is preliminary data.</text>
</comment>
<feature type="transmembrane region" description="Helical" evidence="1">
    <location>
        <begin position="58"/>
        <end position="77"/>
    </location>
</feature>
<name>A0A0G0Q2N0_9BACT</name>
<dbReference type="EMBL" id="LBXO01000055">
    <property type="protein sequence ID" value="KKR31606.1"/>
    <property type="molecule type" value="Genomic_DNA"/>
</dbReference>
<organism evidence="2 3">
    <name type="scientific">Candidatus Falkowbacteria bacterium GW2011_GWF2_39_8</name>
    <dbReference type="NCBI Taxonomy" id="1618642"/>
    <lineage>
        <taxon>Bacteria</taxon>
        <taxon>Candidatus Falkowiibacteriota</taxon>
    </lineage>
</organism>
<accession>A0A0G0Q2N0</accession>
<dbReference type="AlphaFoldDB" id="A0A0G0Q2N0"/>
<feature type="transmembrane region" description="Helical" evidence="1">
    <location>
        <begin position="104"/>
        <end position="130"/>
    </location>
</feature>
<dbReference type="Pfam" id="PF06182">
    <property type="entry name" value="ABC2_membrane_6"/>
    <property type="match status" value="1"/>
</dbReference>
<dbReference type="InterPro" id="IPR010390">
    <property type="entry name" value="ABC-2_transporter-like"/>
</dbReference>
<dbReference type="PANTHER" id="PTHR36832:SF1">
    <property type="entry name" value="SLR1174 PROTEIN"/>
    <property type="match status" value="1"/>
</dbReference>
<protein>
    <recommendedName>
        <fullName evidence="4">ABC transporter permease protein</fullName>
    </recommendedName>
</protein>
<proteinExistence type="predicted"/>
<feature type="transmembrane region" description="Helical" evidence="1">
    <location>
        <begin position="142"/>
        <end position="171"/>
    </location>
</feature>